<keyword evidence="1 2" id="KW-0732">Signal</keyword>
<dbReference type="PANTHER" id="PTHR35936:SF17">
    <property type="entry name" value="ARGININE-BINDING EXTRACELLULAR PROTEIN ARTP"/>
    <property type="match status" value="1"/>
</dbReference>
<dbReference type="InterPro" id="IPR001638">
    <property type="entry name" value="Solute-binding_3/MltF_N"/>
</dbReference>
<name>A0ABT9V0J6_9BACL</name>
<keyword evidence="6" id="KW-1185">Reference proteome</keyword>
<feature type="signal peptide" evidence="2">
    <location>
        <begin position="1"/>
        <end position="20"/>
    </location>
</feature>
<feature type="chain" id="PRO_5047414255" evidence="2">
    <location>
        <begin position="21"/>
        <end position="279"/>
    </location>
</feature>
<evidence type="ECO:0000313" key="6">
    <source>
        <dbReference type="Proteomes" id="UP001231362"/>
    </source>
</evidence>
<dbReference type="Pfam" id="PF00497">
    <property type="entry name" value="SBP_bac_3"/>
    <property type="match status" value="1"/>
</dbReference>
<dbReference type="SMART" id="SM00062">
    <property type="entry name" value="PBPb"/>
    <property type="match status" value="1"/>
</dbReference>
<dbReference type="PANTHER" id="PTHR35936">
    <property type="entry name" value="MEMBRANE-BOUND LYTIC MUREIN TRANSGLYCOSYLASE F"/>
    <property type="match status" value="1"/>
</dbReference>
<evidence type="ECO:0000256" key="1">
    <source>
        <dbReference type="ARBA" id="ARBA00022729"/>
    </source>
</evidence>
<evidence type="ECO:0000313" key="5">
    <source>
        <dbReference type="EMBL" id="MDQ0154425.1"/>
    </source>
</evidence>
<feature type="domain" description="Ionotropic glutamate receptor C-terminal" evidence="4">
    <location>
        <begin position="38"/>
        <end position="274"/>
    </location>
</feature>
<dbReference type="CDD" id="cd13627">
    <property type="entry name" value="PBP2_AA_binding_like_2"/>
    <property type="match status" value="1"/>
</dbReference>
<dbReference type="PROSITE" id="PS51257">
    <property type="entry name" value="PROKAR_LIPOPROTEIN"/>
    <property type="match status" value="1"/>
</dbReference>
<evidence type="ECO:0000256" key="2">
    <source>
        <dbReference type="SAM" id="SignalP"/>
    </source>
</evidence>
<gene>
    <name evidence="5" type="ORF">J2S07_000729</name>
</gene>
<evidence type="ECO:0000259" key="4">
    <source>
        <dbReference type="SMART" id="SM00079"/>
    </source>
</evidence>
<dbReference type="InterPro" id="IPR001320">
    <property type="entry name" value="Iontro_rcpt_C"/>
</dbReference>
<dbReference type="RefSeq" id="WP_307149027.1">
    <property type="nucleotide sequence ID" value="NZ_JAUSTU010000002.1"/>
</dbReference>
<sequence length="279" mass="29820">MRKQVLLLIGLLFSSIILLSACGTSEDGNTSGSASEDTFKVGLEAGYAPFNWTQNDDANGGVKINGTSEYAGGYDVEIAKKIAEGLGKKLVIVKTEWDGLVPALTSGKIDAIIAGMSPTAERKETIDFSDNYYNSNLVMVVKKGGKYEGATSIQDFKGAKVTAQLNTFHYSVIDQIKGVSKETAMDNFPAMRVALESGIIDGYVTERPEAVSASTANGKFAMVEFKDGFKTSPDDTAIAVGTKKGSDLTEKINEILKGISEKERTEIMDTAIKNQPAAK</sequence>
<protein>
    <submittedName>
        <fullName evidence="5">Lysine transport system substrate-binding protein</fullName>
    </submittedName>
</protein>
<proteinExistence type="predicted"/>
<dbReference type="Gene3D" id="3.40.190.10">
    <property type="entry name" value="Periplasmic binding protein-like II"/>
    <property type="match status" value="2"/>
</dbReference>
<reference evidence="5 6" key="1">
    <citation type="submission" date="2023-07" db="EMBL/GenBank/DDBJ databases">
        <title>Genomic Encyclopedia of Type Strains, Phase IV (KMG-IV): sequencing the most valuable type-strain genomes for metagenomic binning, comparative biology and taxonomic classification.</title>
        <authorList>
            <person name="Goeker M."/>
        </authorList>
    </citation>
    <scope>NUCLEOTIDE SEQUENCE [LARGE SCALE GENOMIC DNA]</scope>
    <source>
        <strain evidence="5 6">DSM 23948</strain>
    </source>
</reference>
<dbReference type="Proteomes" id="UP001231362">
    <property type="component" value="Unassembled WGS sequence"/>
</dbReference>
<dbReference type="SMART" id="SM00079">
    <property type="entry name" value="PBPe"/>
    <property type="match status" value="1"/>
</dbReference>
<evidence type="ECO:0000259" key="3">
    <source>
        <dbReference type="SMART" id="SM00062"/>
    </source>
</evidence>
<organism evidence="5 6">
    <name type="scientific">Anoxybacillus andreesenii</name>
    <dbReference type="NCBI Taxonomy" id="1325932"/>
    <lineage>
        <taxon>Bacteria</taxon>
        <taxon>Bacillati</taxon>
        <taxon>Bacillota</taxon>
        <taxon>Bacilli</taxon>
        <taxon>Bacillales</taxon>
        <taxon>Anoxybacillaceae</taxon>
        <taxon>Anoxybacillus</taxon>
    </lineage>
</organism>
<dbReference type="SUPFAM" id="SSF53850">
    <property type="entry name" value="Periplasmic binding protein-like II"/>
    <property type="match status" value="1"/>
</dbReference>
<accession>A0ABT9V0J6</accession>
<comment type="caution">
    <text evidence="5">The sequence shown here is derived from an EMBL/GenBank/DDBJ whole genome shotgun (WGS) entry which is preliminary data.</text>
</comment>
<dbReference type="EMBL" id="JAUSTU010000002">
    <property type="protein sequence ID" value="MDQ0154425.1"/>
    <property type="molecule type" value="Genomic_DNA"/>
</dbReference>
<feature type="domain" description="Solute-binding protein family 3/N-terminal" evidence="3">
    <location>
        <begin position="38"/>
        <end position="267"/>
    </location>
</feature>